<reference evidence="2" key="1">
    <citation type="journal article" date="2019" name="Int. J. Syst. Evol. Microbiol.">
        <title>The Global Catalogue of Microorganisms (GCM) 10K type strain sequencing project: providing services to taxonomists for standard genome sequencing and annotation.</title>
        <authorList>
            <consortium name="The Broad Institute Genomics Platform"/>
            <consortium name="The Broad Institute Genome Sequencing Center for Infectious Disease"/>
            <person name="Wu L."/>
            <person name="Ma J."/>
        </authorList>
    </citation>
    <scope>NUCLEOTIDE SEQUENCE [LARGE SCALE GENOMIC DNA]</scope>
    <source>
        <strain evidence="2">JCM 3399</strain>
    </source>
</reference>
<name>A0ABQ2V6N2_9ACTN</name>
<dbReference type="RefSeq" id="WP_229852371.1">
    <property type="nucleotide sequence ID" value="NZ_BMRP01000012.1"/>
</dbReference>
<gene>
    <name evidence="1" type="ORF">GCM10010211_37630</name>
</gene>
<proteinExistence type="predicted"/>
<dbReference type="Proteomes" id="UP000654471">
    <property type="component" value="Unassembled WGS sequence"/>
</dbReference>
<evidence type="ECO:0000313" key="2">
    <source>
        <dbReference type="Proteomes" id="UP000654471"/>
    </source>
</evidence>
<keyword evidence="2" id="KW-1185">Reference proteome</keyword>
<dbReference type="EMBL" id="BMRP01000012">
    <property type="protein sequence ID" value="GGU68718.1"/>
    <property type="molecule type" value="Genomic_DNA"/>
</dbReference>
<organism evidence="1 2">
    <name type="scientific">Streptomyces albospinus</name>
    <dbReference type="NCBI Taxonomy" id="285515"/>
    <lineage>
        <taxon>Bacteria</taxon>
        <taxon>Bacillati</taxon>
        <taxon>Actinomycetota</taxon>
        <taxon>Actinomycetes</taxon>
        <taxon>Kitasatosporales</taxon>
        <taxon>Streptomycetaceae</taxon>
        <taxon>Streptomyces</taxon>
    </lineage>
</organism>
<evidence type="ECO:0008006" key="3">
    <source>
        <dbReference type="Google" id="ProtNLM"/>
    </source>
</evidence>
<protein>
    <recommendedName>
        <fullName evidence="3">C2H2-type domain-containing protein</fullName>
    </recommendedName>
</protein>
<accession>A0ABQ2V6N2</accession>
<comment type="caution">
    <text evidence="1">The sequence shown here is derived from an EMBL/GenBank/DDBJ whole genome shotgun (WGS) entry which is preliminary data.</text>
</comment>
<sequence>MSGNEKPRLIPTGKCWCGCGKDVGLGKFFAAGHDKVAEAALMALKYDGSVAQLLHAHGFGSHHSVRHAAVTDPDCSWEKCADCNYSGAPASIANHRKKEHPDRHVLAQAIRTLGGTWDPQRAIKALGEHGHTWEDQRAAEKRVRQILRDLCSNGLIVKTDPQQAVYDLVQE</sequence>
<evidence type="ECO:0000313" key="1">
    <source>
        <dbReference type="EMBL" id="GGU68718.1"/>
    </source>
</evidence>